<evidence type="ECO:0000313" key="1">
    <source>
        <dbReference type="EMBL" id="KAF0731547.1"/>
    </source>
</evidence>
<comment type="caution">
    <text evidence="1">The sequence shown here is derived from an EMBL/GenBank/DDBJ whole genome shotgun (WGS) entry which is preliminary data.</text>
</comment>
<dbReference type="PANTHER" id="PTHR37163">
    <property type="entry name" value="CONSERVED PROTEIN"/>
    <property type="match status" value="1"/>
</dbReference>
<protein>
    <recommendedName>
        <fullName evidence="3">DUF501 domain-containing protein</fullName>
    </recommendedName>
</protein>
<dbReference type="InterPro" id="IPR007511">
    <property type="entry name" value="DUF501"/>
</dbReference>
<reference evidence="1 2" key="1">
    <citation type="submission" date="2019-07" db="EMBL/GenBank/DDBJ databases">
        <title>Genomics analysis of Aphanomyces spp. identifies a new class of oomycete effector associated with host adaptation.</title>
        <authorList>
            <person name="Gaulin E."/>
        </authorList>
    </citation>
    <scope>NUCLEOTIDE SEQUENCE [LARGE SCALE GENOMIC DNA]</scope>
    <source>
        <strain evidence="1 2">ATCC 201684</strain>
    </source>
</reference>
<dbReference type="PANTHER" id="PTHR37163:SF1">
    <property type="entry name" value="DUF501 DOMAIN-CONTAINING PROTEIN"/>
    <property type="match status" value="1"/>
</dbReference>
<dbReference type="EMBL" id="VJMJ01000141">
    <property type="protein sequence ID" value="KAF0731547.1"/>
    <property type="molecule type" value="Genomic_DNA"/>
</dbReference>
<keyword evidence="2" id="KW-1185">Reference proteome</keyword>
<evidence type="ECO:0000313" key="2">
    <source>
        <dbReference type="Proteomes" id="UP000481153"/>
    </source>
</evidence>
<accession>A0A6G0WVN6</accession>
<organism evidence="1 2">
    <name type="scientific">Aphanomyces euteiches</name>
    <dbReference type="NCBI Taxonomy" id="100861"/>
    <lineage>
        <taxon>Eukaryota</taxon>
        <taxon>Sar</taxon>
        <taxon>Stramenopiles</taxon>
        <taxon>Oomycota</taxon>
        <taxon>Saprolegniomycetes</taxon>
        <taxon>Saprolegniales</taxon>
        <taxon>Verrucalvaceae</taxon>
        <taxon>Aphanomyces</taxon>
    </lineage>
</organism>
<name>A0A6G0WVN6_9STRA</name>
<sequence length="223" mass="24904">MAAQHGPGDECSMFLELPQVDEPLSVSDASDADELDQGIEGVSSQVNDATVLAAIERNLGYVPTNLVRVAAMSGDEPSVLLLYPLRNCMQDYKKHHRKLAEPFPTIYWLASQELSERISILEASGVVSLLTDRLIANPAHVETMRRMHADYAAERYAMLTDADRRLVEQKQWTRALQVVGIAGMRNPASVKCLHAHYAHYLATRNNLVGEWVHAILQDQSQRE</sequence>
<dbReference type="AlphaFoldDB" id="A0A6G0WVN6"/>
<gene>
    <name evidence="1" type="ORF">Ae201684_011171</name>
</gene>
<dbReference type="Proteomes" id="UP000481153">
    <property type="component" value="Unassembled WGS sequence"/>
</dbReference>
<proteinExistence type="predicted"/>
<dbReference type="VEuPathDB" id="FungiDB:AeMF1_011660"/>
<dbReference type="Pfam" id="PF04417">
    <property type="entry name" value="DUF501"/>
    <property type="match status" value="1"/>
</dbReference>
<evidence type="ECO:0008006" key="3">
    <source>
        <dbReference type="Google" id="ProtNLM"/>
    </source>
</evidence>